<dbReference type="Proteomes" id="UP000322927">
    <property type="component" value="Chromosome"/>
</dbReference>
<evidence type="ECO:0000259" key="6">
    <source>
        <dbReference type="PROSITE" id="PS50921"/>
    </source>
</evidence>
<keyword evidence="1" id="KW-0808">Transferase</keyword>
<evidence type="ECO:0000256" key="2">
    <source>
        <dbReference type="ARBA" id="ARBA00022777"/>
    </source>
</evidence>
<dbReference type="PROSITE" id="PS50921">
    <property type="entry name" value="ANTAR"/>
    <property type="match status" value="1"/>
</dbReference>
<accession>A0A5P2CD48</accession>
<sequence>MSAPRARPHTTGSPNEPNRPHQPIRPHRTTKAAYGQVPGAAYDCCCPPRVATLCTRPSSADAGRCAPVHDALRATSDSPLFKVTTAPYLLLDTGLHIRGVNPAYLRATGRSREELTGAFLFDAFPDNPEDTDSTGVHNLTTSLERVLRHGTPHDMGIQRYDIPESRAPGGFRVKAWSPVNSPLTAGDGRVVGVLHHVEDITTVYESLRHADGSGTADGAGQPTALLRDVMLALAFHQRAARLTGPAAPVGLSGAGAGAGAGTNGTSAAGLARRDALWHGIAHATRQGPPGRGCLAAVCDCAVRELPGADAAVITLQGDGAQSVQLATTSQWGQRVEELQWITGCGPSLTAFVTGEPVLVPQLDQPSTRWPLFTDAACRIGVGAAFAYPLSTASTTVGTLTLYHRGRGLAKPPADAEVFAQIAAAVLLADLEGDITARARATADRGDINTAIGVLAATQQISTNDALAWLRTMARNKSMPLADFAREVLARRPPEMPS</sequence>
<name>A0A5P2CD48_STRVZ</name>
<keyword evidence="2" id="KW-0418">Kinase</keyword>
<dbReference type="EMBL" id="CP029192">
    <property type="protein sequence ID" value="QES38669.1"/>
    <property type="molecule type" value="Genomic_DNA"/>
</dbReference>
<dbReference type="InterPro" id="IPR029016">
    <property type="entry name" value="GAF-like_dom_sf"/>
</dbReference>
<dbReference type="Pfam" id="PF01590">
    <property type="entry name" value="GAF"/>
    <property type="match status" value="1"/>
</dbReference>
<protein>
    <recommendedName>
        <fullName evidence="6">ANTAR domain-containing protein</fullName>
    </recommendedName>
</protein>
<dbReference type="InterPro" id="IPR005561">
    <property type="entry name" value="ANTAR"/>
</dbReference>
<dbReference type="InterPro" id="IPR011006">
    <property type="entry name" value="CheY-like_superfamily"/>
</dbReference>
<dbReference type="Gene3D" id="3.30.450.40">
    <property type="match status" value="1"/>
</dbReference>
<evidence type="ECO:0000256" key="1">
    <source>
        <dbReference type="ARBA" id="ARBA00022679"/>
    </source>
</evidence>
<evidence type="ECO:0000256" key="4">
    <source>
        <dbReference type="ARBA" id="ARBA00023163"/>
    </source>
</evidence>
<gene>
    <name evidence="7" type="ORF">DEJ48_39485</name>
</gene>
<evidence type="ECO:0000256" key="3">
    <source>
        <dbReference type="ARBA" id="ARBA00023015"/>
    </source>
</evidence>
<dbReference type="CDD" id="cd00130">
    <property type="entry name" value="PAS"/>
    <property type="match status" value="1"/>
</dbReference>
<dbReference type="SUPFAM" id="SSF55781">
    <property type="entry name" value="GAF domain-like"/>
    <property type="match status" value="1"/>
</dbReference>
<dbReference type="InterPro" id="IPR013656">
    <property type="entry name" value="PAS_4"/>
</dbReference>
<dbReference type="GO" id="GO:0016301">
    <property type="term" value="F:kinase activity"/>
    <property type="evidence" value="ECO:0007669"/>
    <property type="project" value="UniProtKB-KW"/>
</dbReference>
<keyword evidence="3" id="KW-0805">Transcription regulation</keyword>
<dbReference type="InterPro" id="IPR036388">
    <property type="entry name" value="WH-like_DNA-bd_sf"/>
</dbReference>
<dbReference type="Pfam" id="PF08448">
    <property type="entry name" value="PAS_4"/>
    <property type="match status" value="1"/>
</dbReference>
<dbReference type="GO" id="GO:0003723">
    <property type="term" value="F:RNA binding"/>
    <property type="evidence" value="ECO:0007669"/>
    <property type="project" value="InterPro"/>
</dbReference>
<feature type="domain" description="ANTAR" evidence="6">
    <location>
        <begin position="427"/>
        <end position="488"/>
    </location>
</feature>
<reference evidence="7 8" key="1">
    <citation type="submission" date="2018-05" db="EMBL/GenBank/DDBJ databases">
        <title>Streptomyces venezuelae.</title>
        <authorList>
            <person name="Kim W."/>
            <person name="Lee N."/>
            <person name="Cho B.-K."/>
        </authorList>
    </citation>
    <scope>NUCLEOTIDE SEQUENCE [LARGE SCALE GENOMIC DNA]</scope>
    <source>
        <strain evidence="7 8">ATCC 14584</strain>
    </source>
</reference>
<dbReference type="InterPro" id="IPR000014">
    <property type="entry name" value="PAS"/>
</dbReference>
<dbReference type="Pfam" id="PF03861">
    <property type="entry name" value="ANTAR"/>
    <property type="match status" value="1"/>
</dbReference>
<proteinExistence type="predicted"/>
<dbReference type="SUPFAM" id="SSF52172">
    <property type="entry name" value="CheY-like"/>
    <property type="match status" value="1"/>
</dbReference>
<dbReference type="InterPro" id="IPR035965">
    <property type="entry name" value="PAS-like_dom_sf"/>
</dbReference>
<feature type="region of interest" description="Disordered" evidence="5">
    <location>
        <begin position="1"/>
        <end position="26"/>
    </location>
</feature>
<keyword evidence="4" id="KW-0804">Transcription</keyword>
<organism evidence="7 8">
    <name type="scientific">Streptomyces venezuelae</name>
    <dbReference type="NCBI Taxonomy" id="54571"/>
    <lineage>
        <taxon>Bacteria</taxon>
        <taxon>Bacillati</taxon>
        <taxon>Actinomycetota</taxon>
        <taxon>Actinomycetes</taxon>
        <taxon>Kitasatosporales</taxon>
        <taxon>Streptomycetaceae</taxon>
        <taxon>Streptomyces</taxon>
    </lineage>
</organism>
<evidence type="ECO:0000256" key="5">
    <source>
        <dbReference type="SAM" id="MobiDB-lite"/>
    </source>
</evidence>
<dbReference type="Gene3D" id="3.30.450.20">
    <property type="entry name" value="PAS domain"/>
    <property type="match status" value="1"/>
</dbReference>
<dbReference type="Gene3D" id="1.10.10.10">
    <property type="entry name" value="Winged helix-like DNA-binding domain superfamily/Winged helix DNA-binding domain"/>
    <property type="match status" value="1"/>
</dbReference>
<dbReference type="InterPro" id="IPR003018">
    <property type="entry name" value="GAF"/>
</dbReference>
<dbReference type="SUPFAM" id="SSF55785">
    <property type="entry name" value="PYP-like sensor domain (PAS domain)"/>
    <property type="match status" value="1"/>
</dbReference>
<dbReference type="SMART" id="SM01012">
    <property type="entry name" value="ANTAR"/>
    <property type="match status" value="1"/>
</dbReference>
<evidence type="ECO:0000313" key="7">
    <source>
        <dbReference type="EMBL" id="QES38669.1"/>
    </source>
</evidence>
<dbReference type="AlphaFoldDB" id="A0A5P2CD48"/>
<dbReference type="OrthoDB" id="118142at2"/>
<evidence type="ECO:0000313" key="8">
    <source>
        <dbReference type="Proteomes" id="UP000322927"/>
    </source>
</evidence>